<keyword evidence="5" id="KW-0472">Membrane</keyword>
<dbReference type="RefSeq" id="WP_136356022.1">
    <property type="nucleotide sequence ID" value="NZ_CP046266.1"/>
</dbReference>
<accession>A0A4S4BT99</accession>
<evidence type="ECO:0000259" key="7">
    <source>
        <dbReference type="Pfam" id="PF02687"/>
    </source>
</evidence>
<name>A0A4S4BT99_9BACI</name>
<dbReference type="GO" id="GO:0005886">
    <property type="term" value="C:plasma membrane"/>
    <property type="evidence" value="ECO:0007669"/>
    <property type="project" value="UniProtKB-SubCell"/>
</dbReference>
<reference evidence="8 9" key="1">
    <citation type="submission" date="2019-04" db="EMBL/GenBank/DDBJ databases">
        <title>Bacillus sediminilitoris sp. nov., isolated from a tidal flat sediment on the East China Sea.</title>
        <authorList>
            <person name="Wei Y."/>
            <person name="Mao H."/>
            <person name="Fang J."/>
        </authorList>
    </citation>
    <scope>NUCLEOTIDE SEQUENCE [LARGE SCALE GENOMIC DNA]</scope>
    <source>
        <strain evidence="8 9">DSL-17</strain>
    </source>
</reference>
<dbReference type="InterPro" id="IPR050250">
    <property type="entry name" value="Macrolide_Exporter_MacB"/>
</dbReference>
<feature type="domain" description="ABC3 transporter permease C-terminal" evidence="7">
    <location>
        <begin position="648"/>
        <end position="767"/>
    </location>
</feature>
<keyword evidence="4" id="KW-1133">Transmembrane helix</keyword>
<evidence type="ECO:0000256" key="1">
    <source>
        <dbReference type="ARBA" id="ARBA00004651"/>
    </source>
</evidence>
<dbReference type="PANTHER" id="PTHR30572:SF4">
    <property type="entry name" value="ABC TRANSPORTER PERMEASE YTRF"/>
    <property type="match status" value="1"/>
</dbReference>
<keyword evidence="3" id="KW-0812">Transmembrane</keyword>
<dbReference type="AlphaFoldDB" id="A0A4S4BT99"/>
<sequence length="772" mass="86626">MIPIYMKKAGKDLTKQKTRAIFILVSITICLSTIGALLNTNYLFNKALQQNLENTNAAELTLYTSPFEEDISSLEKVDGIKEVEAKQQIRARIKINGEFRNFELMAYSANKPFQINKIRTAGQLTPSGQGLLLEKSTLEQFKQSIGDHVMISLPGKQTKELSIDGTVEDFYRIPTRLSGLGYGYLTEDALENLGLISSKNLIHVTFESSKSESQVNKIIQEAKADLKTKNITVSRTELSEESLFIRETVVNAILLLLVVLGVVAFLLGFLLITHLFYRIVSEQVMELSIQKVLGATSYHIWKQYSVTLILFGSIVFLTSVPLSGAISFYFSKFTVQELNIGKVEFTYSLKVLILTLILSFIVPMLAASYPIQKVLKIPVIRGLKNTSRPFVKQKKKHSKRYFHFRFLSIRNAMIKKGQLLTNVLMLSFGGAIIIACIALNNSLLLTLKDMNQFLNYDREWSIQTSLPKEELIHSLEEINGVEQAEAWTIRNAIISQSSSKHNVLLNSVPAQTDFIHPEILEGHWLDKQVPNSIVISSDLSQSLGNIKTGDSLTIQIGIEEKQWKIAGIVKSQLKGPTIYMSQTDYIQWLNNEHINRLLIKQDSKSDVQNKVENWFNDKDITIEASDKVEDINSRPEEVIKLIIYSLLFVGILISSVGVLNMTTAMSINVLERKQEIGIIRSLGGSKGKIYQLFIGEGIFIAGMSWVFSVIISYPLHTYLSERIGSILLNSPLHSGMSLNGSLLWLGFSILIGIFASFFPARIAARQPLTTLL</sequence>
<evidence type="ECO:0000256" key="3">
    <source>
        <dbReference type="ARBA" id="ARBA00022692"/>
    </source>
</evidence>
<evidence type="ECO:0000256" key="2">
    <source>
        <dbReference type="ARBA" id="ARBA00022475"/>
    </source>
</evidence>
<evidence type="ECO:0000313" key="8">
    <source>
        <dbReference type="EMBL" id="THF78270.1"/>
    </source>
</evidence>
<evidence type="ECO:0000313" key="9">
    <source>
        <dbReference type="Proteomes" id="UP000310334"/>
    </source>
</evidence>
<evidence type="ECO:0000256" key="5">
    <source>
        <dbReference type="ARBA" id="ARBA00023136"/>
    </source>
</evidence>
<gene>
    <name evidence="8" type="ORF">E6W99_17105</name>
</gene>
<keyword evidence="2" id="KW-1003">Cell membrane</keyword>
<proteinExistence type="inferred from homology"/>
<dbReference type="Pfam" id="PF02687">
    <property type="entry name" value="FtsX"/>
    <property type="match status" value="2"/>
</dbReference>
<dbReference type="Proteomes" id="UP000310334">
    <property type="component" value="Unassembled WGS sequence"/>
</dbReference>
<organism evidence="8 9">
    <name type="scientific">Metabacillus sediminilitoris</name>
    <dbReference type="NCBI Taxonomy" id="2567941"/>
    <lineage>
        <taxon>Bacteria</taxon>
        <taxon>Bacillati</taxon>
        <taxon>Bacillota</taxon>
        <taxon>Bacilli</taxon>
        <taxon>Bacillales</taxon>
        <taxon>Bacillaceae</taxon>
        <taxon>Metabacillus</taxon>
    </lineage>
</organism>
<protein>
    <submittedName>
        <fullName evidence="8">FtsX-like permease family protein</fullName>
    </submittedName>
</protein>
<comment type="subcellular location">
    <subcellularLocation>
        <location evidence="1">Cell membrane</location>
        <topology evidence="1">Multi-pass membrane protein</topology>
    </subcellularLocation>
</comment>
<dbReference type="GO" id="GO:0022857">
    <property type="term" value="F:transmembrane transporter activity"/>
    <property type="evidence" value="ECO:0007669"/>
    <property type="project" value="TreeGrafter"/>
</dbReference>
<dbReference type="OrthoDB" id="9780560at2"/>
<comment type="caution">
    <text evidence="8">The sequence shown here is derived from an EMBL/GenBank/DDBJ whole genome shotgun (WGS) entry which is preliminary data.</text>
</comment>
<keyword evidence="9" id="KW-1185">Reference proteome</keyword>
<comment type="similarity">
    <text evidence="6">Belongs to the ABC-4 integral membrane protein family.</text>
</comment>
<feature type="domain" description="ABC3 transporter permease C-terminal" evidence="7">
    <location>
        <begin position="259"/>
        <end position="378"/>
    </location>
</feature>
<evidence type="ECO:0000256" key="4">
    <source>
        <dbReference type="ARBA" id="ARBA00022989"/>
    </source>
</evidence>
<evidence type="ECO:0000256" key="6">
    <source>
        <dbReference type="ARBA" id="ARBA00038076"/>
    </source>
</evidence>
<dbReference type="PANTHER" id="PTHR30572">
    <property type="entry name" value="MEMBRANE COMPONENT OF TRANSPORTER-RELATED"/>
    <property type="match status" value="1"/>
</dbReference>
<dbReference type="InterPro" id="IPR003838">
    <property type="entry name" value="ABC3_permease_C"/>
</dbReference>
<dbReference type="EMBL" id="SSNT01000012">
    <property type="protein sequence ID" value="THF78270.1"/>
    <property type="molecule type" value="Genomic_DNA"/>
</dbReference>